<protein>
    <recommendedName>
        <fullName evidence="4">3CxxC-type domain-containing protein</fullName>
    </recommendedName>
</protein>
<evidence type="ECO:0000256" key="1">
    <source>
        <dbReference type="ARBA" id="ARBA00022723"/>
    </source>
</evidence>
<dbReference type="AlphaFoldDB" id="A0AAD4CXQ2"/>
<comment type="caution">
    <text evidence="5">The sequence shown here is derived from an EMBL/GenBank/DDBJ whole genome shotgun (WGS) entry which is preliminary data.</text>
</comment>
<keyword evidence="1" id="KW-0479">Metal-binding</keyword>
<keyword evidence="2" id="KW-0863">Zinc-finger</keyword>
<evidence type="ECO:0000313" key="6">
    <source>
        <dbReference type="Proteomes" id="UP001194746"/>
    </source>
</evidence>
<dbReference type="EMBL" id="VCAU01000003">
    <property type="protein sequence ID" value="KAF9894661.1"/>
    <property type="molecule type" value="Genomic_DNA"/>
</dbReference>
<sequence>MPWRNATFSMYPTLHDKVSQLLNEAGLDLSFHNKDTGGGGGAIKTKDSCIMGRFECHNPKCESTGWSSLKIAITIRQYRGQKYNARVYHQRCQRCNWVSRPDLDEGSYAERVTYWLKKWNGVDVKKSPSSGERKGPHDRELCEGCKAGHCPDLERW</sequence>
<dbReference type="SMART" id="SM01328">
    <property type="entry name" value="zf-3CxxC"/>
    <property type="match status" value="1"/>
</dbReference>
<gene>
    <name evidence="5" type="ORF">FE257_006549</name>
</gene>
<proteinExistence type="predicted"/>
<keyword evidence="3" id="KW-0862">Zinc</keyword>
<feature type="domain" description="3CxxC-type" evidence="4">
    <location>
        <begin position="49"/>
        <end position="148"/>
    </location>
</feature>
<dbReference type="GO" id="GO:0008270">
    <property type="term" value="F:zinc ion binding"/>
    <property type="evidence" value="ECO:0007669"/>
    <property type="project" value="UniProtKB-KW"/>
</dbReference>
<name>A0AAD4CXQ2_ASPNN</name>
<reference evidence="5" key="1">
    <citation type="journal article" date="2019" name="Beilstein J. Org. Chem.">
        <title>Nanangenines: drimane sesquiterpenoids as the dominant metabolite cohort of a novel Australian fungus, Aspergillus nanangensis.</title>
        <authorList>
            <person name="Lacey H.J."/>
            <person name="Gilchrist C.L.M."/>
            <person name="Crombie A."/>
            <person name="Kalaitzis J.A."/>
            <person name="Vuong D."/>
            <person name="Rutledge P.J."/>
            <person name="Turner P."/>
            <person name="Pitt J.I."/>
            <person name="Lacey E."/>
            <person name="Chooi Y.H."/>
            <person name="Piggott A.M."/>
        </authorList>
    </citation>
    <scope>NUCLEOTIDE SEQUENCE</scope>
    <source>
        <strain evidence="5">MST-FP2251</strain>
    </source>
</reference>
<accession>A0AAD4CXQ2</accession>
<evidence type="ECO:0000256" key="3">
    <source>
        <dbReference type="ARBA" id="ARBA00022833"/>
    </source>
</evidence>
<keyword evidence="6" id="KW-1185">Reference proteome</keyword>
<dbReference type="Pfam" id="PF13695">
    <property type="entry name" value="Zn_ribbon_3CxxC"/>
    <property type="match status" value="1"/>
</dbReference>
<evidence type="ECO:0000256" key="2">
    <source>
        <dbReference type="ARBA" id="ARBA00022771"/>
    </source>
</evidence>
<reference evidence="5" key="2">
    <citation type="submission" date="2020-02" db="EMBL/GenBank/DDBJ databases">
        <authorList>
            <person name="Gilchrist C.L.M."/>
            <person name="Chooi Y.-H."/>
        </authorList>
    </citation>
    <scope>NUCLEOTIDE SEQUENCE</scope>
    <source>
        <strain evidence="5">MST-FP2251</strain>
    </source>
</reference>
<dbReference type="InterPro" id="IPR027377">
    <property type="entry name" value="ZAR1/RTP1-5-like_Znf-3CxxC"/>
</dbReference>
<dbReference type="Proteomes" id="UP001194746">
    <property type="component" value="Unassembled WGS sequence"/>
</dbReference>
<evidence type="ECO:0000259" key="4">
    <source>
        <dbReference type="SMART" id="SM01328"/>
    </source>
</evidence>
<evidence type="ECO:0000313" key="5">
    <source>
        <dbReference type="EMBL" id="KAF9894661.1"/>
    </source>
</evidence>
<organism evidence="5 6">
    <name type="scientific">Aspergillus nanangensis</name>
    <dbReference type="NCBI Taxonomy" id="2582783"/>
    <lineage>
        <taxon>Eukaryota</taxon>
        <taxon>Fungi</taxon>
        <taxon>Dikarya</taxon>
        <taxon>Ascomycota</taxon>
        <taxon>Pezizomycotina</taxon>
        <taxon>Eurotiomycetes</taxon>
        <taxon>Eurotiomycetidae</taxon>
        <taxon>Eurotiales</taxon>
        <taxon>Aspergillaceae</taxon>
        <taxon>Aspergillus</taxon>
        <taxon>Aspergillus subgen. Circumdati</taxon>
    </lineage>
</organism>